<gene>
    <name evidence="3" type="ORF">GQX73_g2788</name>
</gene>
<dbReference type="PANTHER" id="PTHR47284">
    <property type="entry name" value="FATTY-ACID-BINDING PROTEIN 2"/>
    <property type="match status" value="1"/>
</dbReference>
<dbReference type="PANTHER" id="PTHR47284:SF3">
    <property type="entry name" value="FATTY-ACID-BINDING PROTEIN 2"/>
    <property type="match status" value="1"/>
</dbReference>
<dbReference type="OrthoDB" id="18193at2759"/>
<reference evidence="3 4" key="1">
    <citation type="submission" date="2019-12" db="EMBL/GenBank/DDBJ databases">
        <title>Draft genome sequence of the ascomycete Xylaria multiplex DSM 110363.</title>
        <authorList>
            <person name="Buettner E."/>
            <person name="Kellner H."/>
        </authorList>
    </citation>
    <scope>NUCLEOTIDE SEQUENCE [LARGE SCALE GENOMIC DNA]</scope>
    <source>
        <strain evidence="3 4">DSM 110363</strain>
    </source>
</reference>
<protein>
    <recommendedName>
        <fullName evidence="2">Chalcone isomerase domain-containing protein</fullName>
    </recommendedName>
</protein>
<evidence type="ECO:0000256" key="1">
    <source>
        <dbReference type="SAM" id="Phobius"/>
    </source>
</evidence>
<keyword evidence="1" id="KW-0812">Transmembrane</keyword>
<dbReference type="InterPro" id="IPR036298">
    <property type="entry name" value="Chalcone_isomerase_sf"/>
</dbReference>
<dbReference type="InParanoid" id="A0A7C8IS06"/>
<proteinExistence type="predicted"/>
<dbReference type="Pfam" id="PF16035">
    <property type="entry name" value="Chalcone_2"/>
    <property type="match status" value="1"/>
</dbReference>
<dbReference type="EMBL" id="WUBL01000019">
    <property type="protein sequence ID" value="KAF2970826.1"/>
    <property type="molecule type" value="Genomic_DNA"/>
</dbReference>
<evidence type="ECO:0000313" key="3">
    <source>
        <dbReference type="EMBL" id="KAF2970826.1"/>
    </source>
</evidence>
<evidence type="ECO:0000259" key="2">
    <source>
        <dbReference type="Pfam" id="PF16035"/>
    </source>
</evidence>
<keyword evidence="4" id="KW-1185">Reference proteome</keyword>
<feature type="domain" description="Chalcone isomerase" evidence="2">
    <location>
        <begin position="848"/>
        <end position="1046"/>
    </location>
</feature>
<name>A0A7C8IS06_9PEZI</name>
<sequence>MLPAFGRALRIRARGRKSASDRDSTLESDPGLVTIDPKWINLDEIRHWIDVCATGHGKRCETATMTSLQTVLNQRHIKRGQDETPQRPAWLVDVKDECIVPAVEHRYISLSYVWGDYVIWECSRGVWHESTGTTGSFPAFPDSNRTQFSTPGGPPGLEVGTRSLMFDALTLNPARHYLEVVRQYNTRALTFPEDGLNAFLGIMTQLAKQFPDGFLWALPIAWFDVALLWQPYEDMTRRRPKRADALQLPSWSWVGWQGLIDHRCWEEKYEVDIKPTTPHVEAPSTLQRSATQPTRITPICKFLYTDNGVTKIVKPRDTESGSDHRAAPVQQPSPILLVHGPVARWKMRGGQSSSIGFRKAINMCFKWIYEPDLEDESLESPCGIMIMSPTLFSMTSEVECEMLALSSAISPLKDEPVWATILKGHPQAAYLKENDCYEYYNVLWITRKDGIAYRRGLGKIAINVGDYFSLQHQHRRQNSLQLPSEATIRATTNYLRKPSIRDFKTTIIMEFLTACNVIQLDRAHLPFDFKRQTIATVPTSGIFSHRSNTASLAYLDLECVASERDKLIGLSMSKKLDGPVWRIRRKQQRQLQPSNEAEDPYVVAVLIALAQGLQHQHQKQSVNDLDECLGSGPTKLDPTVIPRQAATDFETRETHTHQLQCQRYKACYLSYESSIVIMMRAARCVPSTPLLRSLAPSSRLSFTPARAQCLQRPPSLVQRRTFLRGQRPSSGRAVENININRMRNESYDYHVRRRNFLLCGAIAGVIATCYTAYLLVVELRKPKKFDSGLPDNADPFTTDAGSKRKTVLHDAEGREIVPTGNSTIPTFPRIINVAIGAEGGQEEVDGVQYTLVGLGVRTVTFLGLQVYMVGYYIATQDIAALQSRLVKEINPIATTLVSSEKDTLRQALLDPEQGEKLWSSILQEVRPRSLFRIIPVRDTDFHHLRDGFVRAITARSQSNKTEFGDESFGLAMKDFRSLFNRGKVPKSRELLLCRDAAGRLTVTYDDGKTGMGSIGRVTDERVSRLLWLNYLAGKQVASEPARTNIVDGVMEFVERPIGTVATRRIDVSKAAKAAEAVEILCQRLESIPGSVPDTQHTEPAIVLLLLICFKFLGHKKMNKEKIKEVFIYVTRGCKLRHCGRYYIPGMPQATFLNTTKDGTIIEASCESWYYIKRAYYQRKDARDKRIEANTMLCQPELIKAVKKLNDKLKEMRDNEDIEISPLDRLKVPGSMMVLNSSGDSKKLRYWCASRFSSEKGVAKKPQEENMPSWAPENCAEYSGYLARCAMDMRARRHATMLQCR</sequence>
<dbReference type="Proteomes" id="UP000481858">
    <property type="component" value="Unassembled WGS sequence"/>
</dbReference>
<dbReference type="GO" id="GO:0016872">
    <property type="term" value="F:intramolecular lyase activity"/>
    <property type="evidence" value="ECO:0007669"/>
    <property type="project" value="InterPro"/>
</dbReference>
<dbReference type="Gene3D" id="3.50.70.10">
    <property type="match status" value="1"/>
</dbReference>
<keyword evidence="1" id="KW-0472">Membrane</keyword>
<accession>A0A7C8IS06</accession>
<dbReference type="SUPFAM" id="SSF54626">
    <property type="entry name" value="Chalcone isomerase"/>
    <property type="match status" value="1"/>
</dbReference>
<dbReference type="InterPro" id="IPR016088">
    <property type="entry name" value="Chalcone_isomerase_3-sand"/>
</dbReference>
<organism evidence="3 4">
    <name type="scientific">Xylaria multiplex</name>
    <dbReference type="NCBI Taxonomy" id="323545"/>
    <lineage>
        <taxon>Eukaryota</taxon>
        <taxon>Fungi</taxon>
        <taxon>Dikarya</taxon>
        <taxon>Ascomycota</taxon>
        <taxon>Pezizomycotina</taxon>
        <taxon>Sordariomycetes</taxon>
        <taxon>Xylariomycetidae</taxon>
        <taxon>Xylariales</taxon>
        <taxon>Xylariaceae</taxon>
        <taxon>Xylaria</taxon>
    </lineage>
</organism>
<comment type="caution">
    <text evidence="3">The sequence shown here is derived from an EMBL/GenBank/DDBJ whole genome shotgun (WGS) entry which is preliminary data.</text>
</comment>
<dbReference type="InterPro" id="IPR016087">
    <property type="entry name" value="Chalcone_isomerase"/>
</dbReference>
<feature type="transmembrane region" description="Helical" evidence="1">
    <location>
        <begin position="756"/>
        <end position="776"/>
    </location>
</feature>
<keyword evidence="1" id="KW-1133">Transmembrane helix</keyword>
<evidence type="ECO:0000313" key="4">
    <source>
        <dbReference type="Proteomes" id="UP000481858"/>
    </source>
</evidence>